<dbReference type="RefSeq" id="WP_148775634.1">
    <property type="nucleotide sequence ID" value="NZ_VSSS01000048.1"/>
</dbReference>
<dbReference type="SUPFAM" id="SSF47384">
    <property type="entry name" value="Homodimeric domain of signal transducing histidine kinase"/>
    <property type="match status" value="1"/>
</dbReference>
<feature type="compositionally biased region" description="Polar residues" evidence="5">
    <location>
        <begin position="570"/>
        <end position="583"/>
    </location>
</feature>
<dbReference type="EC" id="2.7.13.3" evidence="2"/>
<dbReference type="CDD" id="cd00130">
    <property type="entry name" value="PAS"/>
    <property type="match status" value="1"/>
</dbReference>
<dbReference type="Gene3D" id="1.10.287.130">
    <property type="match status" value="1"/>
</dbReference>
<evidence type="ECO:0000313" key="8">
    <source>
        <dbReference type="EMBL" id="TYL91163.1"/>
    </source>
</evidence>
<feature type="domain" description="Histidine kinase" evidence="6">
    <location>
        <begin position="933"/>
        <end position="1152"/>
    </location>
</feature>
<dbReference type="InterPro" id="IPR013767">
    <property type="entry name" value="PAS_fold"/>
</dbReference>
<feature type="domain" description="PAS" evidence="7">
    <location>
        <begin position="789"/>
        <end position="859"/>
    </location>
</feature>
<dbReference type="PROSITE" id="PS50112">
    <property type="entry name" value="PAS"/>
    <property type="match status" value="1"/>
</dbReference>
<dbReference type="PANTHER" id="PTHR43047:SF72">
    <property type="entry name" value="OSMOSENSING HISTIDINE PROTEIN KINASE SLN1"/>
    <property type="match status" value="1"/>
</dbReference>
<dbReference type="SMART" id="SM00388">
    <property type="entry name" value="HisKA"/>
    <property type="match status" value="1"/>
</dbReference>
<dbReference type="PROSITE" id="PS50109">
    <property type="entry name" value="HIS_KIN"/>
    <property type="match status" value="1"/>
</dbReference>
<dbReference type="InterPro" id="IPR003594">
    <property type="entry name" value="HATPase_dom"/>
</dbReference>
<dbReference type="InterPro" id="IPR035965">
    <property type="entry name" value="PAS-like_dom_sf"/>
</dbReference>
<evidence type="ECO:0000259" key="7">
    <source>
        <dbReference type="PROSITE" id="PS50112"/>
    </source>
</evidence>
<dbReference type="InterPro" id="IPR005467">
    <property type="entry name" value="His_kinase_dom"/>
</dbReference>
<keyword evidence="3" id="KW-0808">Transferase</keyword>
<evidence type="ECO:0000256" key="5">
    <source>
        <dbReference type="SAM" id="MobiDB-lite"/>
    </source>
</evidence>
<dbReference type="Gene3D" id="3.30.450.20">
    <property type="entry name" value="PAS domain"/>
    <property type="match status" value="2"/>
</dbReference>
<dbReference type="AlphaFoldDB" id="A0A5D3KA63"/>
<protein>
    <recommendedName>
        <fullName evidence="2">histidine kinase</fullName>
        <ecNumber evidence="2">2.7.13.3</ecNumber>
    </recommendedName>
</protein>
<feature type="region of interest" description="Disordered" evidence="5">
    <location>
        <begin position="548"/>
        <end position="583"/>
    </location>
</feature>
<dbReference type="SMART" id="SM00091">
    <property type="entry name" value="PAS"/>
    <property type="match status" value="4"/>
</dbReference>
<dbReference type="FunFam" id="1.10.287.130:FF:000066">
    <property type="entry name" value="PAS domain-containing sensor histidine kinase"/>
    <property type="match status" value="1"/>
</dbReference>
<evidence type="ECO:0000256" key="3">
    <source>
        <dbReference type="ARBA" id="ARBA00022679"/>
    </source>
</evidence>
<dbReference type="EMBL" id="VSSS01000048">
    <property type="protein sequence ID" value="TYL91163.1"/>
    <property type="molecule type" value="Genomic_DNA"/>
</dbReference>
<dbReference type="OrthoDB" id="9801651at2"/>
<dbReference type="GO" id="GO:0006355">
    <property type="term" value="P:regulation of DNA-templated transcription"/>
    <property type="evidence" value="ECO:0007669"/>
    <property type="project" value="InterPro"/>
</dbReference>
<feature type="region of interest" description="Disordered" evidence="5">
    <location>
        <begin position="494"/>
        <end position="532"/>
    </location>
</feature>
<evidence type="ECO:0000259" key="6">
    <source>
        <dbReference type="PROSITE" id="PS50109"/>
    </source>
</evidence>
<dbReference type="SUPFAM" id="SSF55874">
    <property type="entry name" value="ATPase domain of HSP90 chaperone/DNA topoisomerase II/histidine kinase"/>
    <property type="match status" value="1"/>
</dbReference>
<gene>
    <name evidence="8" type="ORF">FXB40_29550</name>
</gene>
<dbReference type="InterPro" id="IPR036890">
    <property type="entry name" value="HATPase_C_sf"/>
</dbReference>
<organism evidence="8 9">
    <name type="scientific">Bradyrhizobium rifense</name>
    <dbReference type="NCBI Taxonomy" id="515499"/>
    <lineage>
        <taxon>Bacteria</taxon>
        <taxon>Pseudomonadati</taxon>
        <taxon>Pseudomonadota</taxon>
        <taxon>Alphaproteobacteria</taxon>
        <taxon>Hyphomicrobiales</taxon>
        <taxon>Nitrobacteraceae</taxon>
        <taxon>Bradyrhizobium</taxon>
    </lineage>
</organism>
<feature type="region of interest" description="Disordered" evidence="5">
    <location>
        <begin position="224"/>
        <end position="255"/>
    </location>
</feature>
<evidence type="ECO:0000256" key="1">
    <source>
        <dbReference type="ARBA" id="ARBA00000085"/>
    </source>
</evidence>
<dbReference type="Pfam" id="PF02518">
    <property type="entry name" value="HATPase_c"/>
    <property type="match status" value="1"/>
</dbReference>
<dbReference type="Pfam" id="PF13188">
    <property type="entry name" value="PAS_8"/>
    <property type="match status" value="1"/>
</dbReference>
<comment type="catalytic activity">
    <reaction evidence="1">
        <text>ATP + protein L-histidine = ADP + protein N-phospho-L-histidine.</text>
        <dbReference type="EC" id="2.7.13.3"/>
    </reaction>
</comment>
<dbReference type="NCBIfam" id="TIGR00229">
    <property type="entry name" value="sensory_box"/>
    <property type="match status" value="1"/>
</dbReference>
<dbReference type="Pfam" id="PF00512">
    <property type="entry name" value="HisKA"/>
    <property type="match status" value="1"/>
</dbReference>
<dbReference type="CDD" id="cd00082">
    <property type="entry name" value="HisKA"/>
    <property type="match status" value="1"/>
</dbReference>
<dbReference type="SUPFAM" id="SSF55785">
    <property type="entry name" value="PYP-like sensor domain (PAS domain)"/>
    <property type="match status" value="2"/>
</dbReference>
<dbReference type="InterPro" id="IPR036097">
    <property type="entry name" value="HisK_dim/P_sf"/>
</dbReference>
<dbReference type="PANTHER" id="PTHR43047">
    <property type="entry name" value="TWO-COMPONENT HISTIDINE PROTEIN KINASE"/>
    <property type="match status" value="1"/>
</dbReference>
<dbReference type="InterPro" id="IPR003661">
    <property type="entry name" value="HisK_dim/P_dom"/>
</dbReference>
<evidence type="ECO:0000256" key="2">
    <source>
        <dbReference type="ARBA" id="ARBA00012438"/>
    </source>
</evidence>
<dbReference type="GO" id="GO:0005886">
    <property type="term" value="C:plasma membrane"/>
    <property type="evidence" value="ECO:0007669"/>
    <property type="project" value="TreeGrafter"/>
</dbReference>
<feature type="region of interest" description="Disordered" evidence="5">
    <location>
        <begin position="595"/>
        <end position="649"/>
    </location>
</feature>
<dbReference type="Proteomes" id="UP000324758">
    <property type="component" value="Unassembled WGS sequence"/>
</dbReference>
<keyword evidence="9" id="KW-1185">Reference proteome</keyword>
<sequence length="1155" mass="122438">MTNSDFQLRGVGDPRLSVHATSPLPAWLWSPDGSRLLWANAVGAKFFGAANAAALAEKTFGPADTHRRQIVRLARQLPANGAIRLERLRGFGARLGTLMTCGCARLSFADGSSGVLVTAMDPALRTMSLVERLHRLVDGAAVPMAAFAPDGMFAGASEAARALLGFRDLGEAGLEQARSEALAQGRVELPIGIGKMVLQRVGTGADVGLVALIEPAVAQAAPVAESAPDPAPDVAAAPAPEAVAPAPPQAVETPPANEPAAGIDLFDAFADLDETPETITPEPPASDTATEIVPIQDAVREAAEAPVRDTIADTAPETPVENPPAAIVPPQAAPMTAAMVEPHAHAESQSGQTRSAHAETPRQHPLRFLWQMDAEGRFVLASAEFIRLMGAHTAAGFGRPWREIADEFALDPDGRVAQALASHDTWAGITVNWPADGGEHLPVELAGLPVYDHERNFAGFKGFGVCRDLDGLNRLDALRRYELLAEPRIAQRLSADAVEPDPEPEAKAEAEAPPPPIEPPPPEPEPPTATEPPALFIEANSHLADLETPVETPPNVVPFRAPGDPRSGDQRSPTLTPVENSAFNELARQLSERLERDRETIASAASEPPAEEITQDAPTPEPVLSEPGAPPAAAEWLTEPAPPAHGHSTRDRALLDLVPTGMLIYRLDRLLYANPAFLTRMGYASLTALENSGGLDALYVEPGVSAASSTSQGGTPVTISAAIANGEQPLVTTEAHLHTIDWDGASAHALICALPQATPLVAAPLMAEPVVVIPDLPEPEAELEAGDAEAEDLAAILDTTAEGIVMFDAEGNIHACNRSAEALFGYDGETLMQQNLLTLFAPESQQIVVDYLESVKSEDIASLLDHGREVLGRERKGGVLPLAMIMGRTRPDGPNFFAVFRDLSHSKKGESELTQARRLVDGAANAKADMLARISHEIRTPLNAIIGFAEVMISERFGSLGNERYGEYMKDIRASGERVITIIDDLLELSRIETGKLDLVFANLKLNDLVEACVTVMQPQANRERIIIRTSLAHALPQVTADARALRQVTMNLISNSIRLASAGGQVIVSTALNDRGEIALRIRDTGHGLTEKEVAAAMEPFRTPPPGDASDNSALSLSLTKALVEANRAQFNIKSAANSGTLIEVTFVPVVAGA</sequence>
<dbReference type="GO" id="GO:0009927">
    <property type="term" value="F:histidine phosphotransfer kinase activity"/>
    <property type="evidence" value="ECO:0007669"/>
    <property type="project" value="TreeGrafter"/>
</dbReference>
<dbReference type="Pfam" id="PF00989">
    <property type="entry name" value="PAS"/>
    <property type="match status" value="1"/>
</dbReference>
<dbReference type="SMART" id="SM00387">
    <property type="entry name" value="HATPase_c"/>
    <property type="match status" value="1"/>
</dbReference>
<dbReference type="Gene3D" id="3.30.565.10">
    <property type="entry name" value="Histidine kinase-like ATPase, C-terminal domain"/>
    <property type="match status" value="1"/>
</dbReference>
<evidence type="ECO:0000256" key="4">
    <source>
        <dbReference type="ARBA" id="ARBA00022777"/>
    </source>
</evidence>
<proteinExistence type="predicted"/>
<feature type="compositionally biased region" description="Pro residues" evidence="5">
    <location>
        <begin position="512"/>
        <end position="530"/>
    </location>
</feature>
<accession>A0A5D3KA63</accession>
<feature type="region of interest" description="Disordered" evidence="5">
    <location>
        <begin position="341"/>
        <end position="361"/>
    </location>
</feature>
<name>A0A5D3KA63_9BRAD</name>
<reference evidence="8 9" key="1">
    <citation type="submission" date="2019-08" db="EMBL/GenBank/DDBJ databases">
        <title>Bradyrhizobium hipponensis sp. nov., a rhizobium isolated from a Lupinus angustifolius root nodule in Tunisia.</title>
        <authorList>
            <person name="Off K."/>
            <person name="Rejili M."/>
            <person name="Mars M."/>
            <person name="Brachmann A."/>
            <person name="Marin M."/>
        </authorList>
    </citation>
    <scope>NUCLEOTIDE SEQUENCE [LARGE SCALE GENOMIC DNA]</scope>
    <source>
        <strain evidence="8 9">CTAW71</strain>
    </source>
</reference>
<evidence type="ECO:0000313" key="9">
    <source>
        <dbReference type="Proteomes" id="UP000324758"/>
    </source>
</evidence>
<dbReference type="GO" id="GO:0000155">
    <property type="term" value="F:phosphorelay sensor kinase activity"/>
    <property type="evidence" value="ECO:0007669"/>
    <property type="project" value="InterPro"/>
</dbReference>
<dbReference type="InterPro" id="IPR000014">
    <property type="entry name" value="PAS"/>
</dbReference>
<comment type="caution">
    <text evidence="8">The sequence shown here is derived from an EMBL/GenBank/DDBJ whole genome shotgun (WGS) entry which is preliminary data.</text>
</comment>
<keyword evidence="4" id="KW-0418">Kinase</keyword>